<keyword evidence="4" id="KW-1185">Reference proteome</keyword>
<evidence type="ECO:0000313" key="3">
    <source>
        <dbReference type="EMBL" id="ACN14249.1"/>
    </source>
</evidence>
<dbReference type="PRINTS" id="PR00813">
    <property type="entry name" value="BCTERIALGSPG"/>
</dbReference>
<keyword evidence="2" id="KW-0812">Transmembrane</keyword>
<keyword evidence="2" id="KW-1133">Transmembrane helix</keyword>
<gene>
    <name evidence="3" type="primary">gspJ1</name>
    <name evidence="3" type="ordered locus">HRM2_11370</name>
</gene>
<name>C0QLU3_DESAH</name>
<reference evidence="3" key="2">
    <citation type="journal article" date="2009" name="Environ. Microbiol.">
        <title>Genome sequence of Desulfobacterium autotrophicum HRM2, a marine sulfate reducer oxidizing organic carbon completely to carbon dioxide.</title>
        <authorList>
            <person name="Strittmatter A.W."/>
            <person name="Liesegang H."/>
            <person name="Rabus R."/>
            <person name="Decker I."/>
            <person name="Amann J."/>
            <person name="Andres S."/>
            <person name="Henne A."/>
            <person name="Fricke W.F."/>
            <person name="Martinez-Arias R."/>
            <person name="Bartels D."/>
            <person name="Goesmann A."/>
            <person name="Krause L."/>
            <person name="Puehler A."/>
            <person name="Klenk H.P."/>
            <person name="Richter M."/>
            <person name="Schuler M."/>
            <person name="Gloeckner F.O."/>
            <person name="Meyerdierks A."/>
            <person name="Gottschalk G."/>
            <person name="Amann R."/>
        </authorList>
    </citation>
    <scope>NUCLEOTIDE SEQUENCE [LARGE SCALE GENOMIC DNA]</scope>
    <source>
        <strain evidence="3">HRM2</strain>
    </source>
</reference>
<evidence type="ECO:0000256" key="2">
    <source>
        <dbReference type="SAM" id="Phobius"/>
    </source>
</evidence>
<dbReference type="SUPFAM" id="SSF54523">
    <property type="entry name" value="Pili subunits"/>
    <property type="match status" value="1"/>
</dbReference>
<dbReference type="InterPro" id="IPR000983">
    <property type="entry name" value="Bac_GSPG_pilin"/>
</dbReference>
<dbReference type="KEGG" id="dat:HRM2_11370"/>
<dbReference type="HOGENOM" id="CLU_1037175_0_0_7"/>
<proteinExistence type="predicted"/>
<keyword evidence="2" id="KW-0472">Membrane</keyword>
<keyword evidence="1" id="KW-0488">Methylation</keyword>
<dbReference type="STRING" id="177437.HRM2_11370"/>
<reference evidence="3" key="1">
    <citation type="submission" date="2008-05" db="EMBL/GenBank/DDBJ databases">
        <authorList>
            <person name="Strittmatter A."/>
            <person name="Liesegang H."/>
            <person name="Rabus R."/>
            <person name="Decker I."/>
            <person name="Amann J."/>
            <person name="Andres S."/>
            <person name="Henne A."/>
            <person name="Martinez-Arias R."/>
            <person name="Bartels D."/>
            <person name="Goesmann A."/>
            <person name="Krause L."/>
            <person name="Puehler A."/>
            <person name="Klenk H.-K."/>
            <person name="Richter M."/>
            <person name="Schueler M."/>
            <person name="Gloeckner F.O."/>
            <person name="Meyerdierks A."/>
            <person name="Widdel F."/>
            <person name="Gottschalk G."/>
            <person name="Amann R."/>
        </authorList>
    </citation>
    <scope>NUCLEOTIDE SEQUENCE</scope>
    <source>
        <strain evidence="3">HRM2</strain>
    </source>
</reference>
<dbReference type="RefSeq" id="WP_015903038.1">
    <property type="nucleotide sequence ID" value="NC_012108.1"/>
</dbReference>
<organism evidence="3 4">
    <name type="scientific">Desulforapulum autotrophicum (strain ATCC 43914 / DSM 3382 / VKM B-1955 / HRM2)</name>
    <name type="common">Desulfobacterium autotrophicum</name>
    <dbReference type="NCBI Taxonomy" id="177437"/>
    <lineage>
        <taxon>Bacteria</taxon>
        <taxon>Pseudomonadati</taxon>
        <taxon>Thermodesulfobacteriota</taxon>
        <taxon>Desulfobacteria</taxon>
        <taxon>Desulfobacterales</taxon>
        <taxon>Desulfobacteraceae</taxon>
        <taxon>Desulforapulum</taxon>
    </lineage>
</organism>
<dbReference type="OrthoDB" id="5416222at2"/>
<dbReference type="NCBIfam" id="TIGR02532">
    <property type="entry name" value="IV_pilin_GFxxxE"/>
    <property type="match status" value="1"/>
</dbReference>
<dbReference type="GO" id="GO:0015628">
    <property type="term" value="P:protein secretion by the type II secretion system"/>
    <property type="evidence" value="ECO:0007669"/>
    <property type="project" value="InterPro"/>
</dbReference>
<protein>
    <submittedName>
        <fullName evidence="3">GspJ1</fullName>
    </submittedName>
</protein>
<evidence type="ECO:0000313" key="4">
    <source>
        <dbReference type="Proteomes" id="UP000000442"/>
    </source>
</evidence>
<dbReference type="eggNOG" id="COG4795">
    <property type="taxonomic scope" value="Bacteria"/>
</dbReference>
<evidence type="ECO:0000256" key="1">
    <source>
        <dbReference type="ARBA" id="ARBA00022481"/>
    </source>
</evidence>
<dbReference type="InterPro" id="IPR045584">
    <property type="entry name" value="Pilin-like"/>
</dbReference>
<feature type="transmembrane region" description="Helical" evidence="2">
    <location>
        <begin position="55"/>
        <end position="77"/>
    </location>
</feature>
<dbReference type="EMBL" id="CP001087">
    <property type="protein sequence ID" value="ACN14249.1"/>
    <property type="molecule type" value="Genomic_DNA"/>
</dbReference>
<dbReference type="Proteomes" id="UP000000442">
    <property type="component" value="Chromosome"/>
</dbReference>
<dbReference type="AlphaFoldDB" id="C0QLU3"/>
<accession>C0QLU3</accession>
<dbReference type="InterPro" id="IPR012902">
    <property type="entry name" value="N_methyl_site"/>
</dbReference>
<dbReference type="GO" id="GO:0015627">
    <property type="term" value="C:type II protein secretion system complex"/>
    <property type="evidence" value="ECO:0007669"/>
    <property type="project" value="InterPro"/>
</dbReference>
<sequence>MGKTTSPSPPGDTLVRNNRHGQLRVSALVTTKSKILPRITHQWAFQIKGFTLMEILIAVVIFGVLMTTLFTAFNSFISSTTAVSRTLTEDERVRTLLDILEMDLNALYITRPPRYVRPETTSDGDLFSFNGVQEEISGISISRLGFASLNHLTFGPMNHPGVAKIIYYARTNEENENEIDLCRSDLLRPFDDPGESPCDPVLIRNIQGFELSYVDAEGDEQTDWDSESSTFGYTVPLSIKLKITLKTQGSPKIVQTEIPLVVSRQPLE</sequence>
<dbReference type="Pfam" id="PF07963">
    <property type="entry name" value="N_methyl"/>
    <property type="match status" value="1"/>
</dbReference>